<feature type="coiled-coil region" evidence="1">
    <location>
        <begin position="519"/>
        <end position="553"/>
    </location>
</feature>
<dbReference type="PANTHER" id="PTHR46519:SF3">
    <property type="entry name" value="RING_U-BOX SUPERFAMILY PROTEIN"/>
    <property type="match status" value="1"/>
</dbReference>
<dbReference type="Proteomes" id="UP001632038">
    <property type="component" value="Unassembled WGS sequence"/>
</dbReference>
<gene>
    <name evidence="3" type="ORF">CASFOL_035048</name>
</gene>
<dbReference type="EMBL" id="JAVIJP010000066">
    <property type="protein sequence ID" value="KAL3620136.1"/>
    <property type="molecule type" value="Genomic_DNA"/>
</dbReference>
<keyword evidence="1" id="KW-0175">Coiled coil</keyword>
<evidence type="ECO:0000313" key="4">
    <source>
        <dbReference type="Proteomes" id="UP001632038"/>
    </source>
</evidence>
<feature type="region of interest" description="Disordered" evidence="2">
    <location>
        <begin position="240"/>
        <end position="261"/>
    </location>
</feature>
<feature type="region of interest" description="Disordered" evidence="2">
    <location>
        <begin position="47"/>
        <end position="104"/>
    </location>
</feature>
<evidence type="ECO:0000313" key="3">
    <source>
        <dbReference type="EMBL" id="KAL3620136.1"/>
    </source>
</evidence>
<comment type="caution">
    <text evidence="3">The sequence shown here is derived from an EMBL/GenBank/DDBJ whole genome shotgun (WGS) entry which is preliminary data.</text>
</comment>
<keyword evidence="4" id="KW-1185">Reference proteome</keyword>
<evidence type="ECO:0000256" key="1">
    <source>
        <dbReference type="SAM" id="Coils"/>
    </source>
</evidence>
<name>A0ABD3BRK3_9LAMI</name>
<feature type="compositionally biased region" description="Low complexity" evidence="2">
    <location>
        <begin position="240"/>
        <end position="258"/>
    </location>
</feature>
<reference evidence="4" key="1">
    <citation type="journal article" date="2024" name="IScience">
        <title>Strigolactones Initiate the Formation of Haustorium-like Structures in Castilleja.</title>
        <authorList>
            <person name="Buerger M."/>
            <person name="Peterson D."/>
            <person name="Chory J."/>
        </authorList>
    </citation>
    <scope>NUCLEOTIDE SEQUENCE [LARGE SCALE GENOMIC DNA]</scope>
</reference>
<evidence type="ECO:0000256" key="2">
    <source>
        <dbReference type="SAM" id="MobiDB-lite"/>
    </source>
</evidence>
<protein>
    <submittedName>
        <fullName evidence="3">Uncharacterized protein</fullName>
    </submittedName>
</protein>
<proteinExistence type="predicted"/>
<organism evidence="3 4">
    <name type="scientific">Castilleja foliolosa</name>
    <dbReference type="NCBI Taxonomy" id="1961234"/>
    <lineage>
        <taxon>Eukaryota</taxon>
        <taxon>Viridiplantae</taxon>
        <taxon>Streptophyta</taxon>
        <taxon>Embryophyta</taxon>
        <taxon>Tracheophyta</taxon>
        <taxon>Spermatophyta</taxon>
        <taxon>Magnoliopsida</taxon>
        <taxon>eudicotyledons</taxon>
        <taxon>Gunneridae</taxon>
        <taxon>Pentapetalae</taxon>
        <taxon>asterids</taxon>
        <taxon>lamiids</taxon>
        <taxon>Lamiales</taxon>
        <taxon>Orobanchaceae</taxon>
        <taxon>Pedicularideae</taxon>
        <taxon>Castillejinae</taxon>
        <taxon>Castilleja</taxon>
    </lineage>
</organism>
<dbReference type="AlphaFoldDB" id="A0ABD3BRK3"/>
<dbReference type="PANTHER" id="PTHR46519">
    <property type="entry name" value="RING/U-BOX SUPERFAMILY PROTEIN"/>
    <property type="match status" value="1"/>
</dbReference>
<accession>A0ABD3BRK3</accession>
<feature type="region of interest" description="Disordered" evidence="2">
    <location>
        <begin position="479"/>
        <end position="513"/>
    </location>
</feature>
<feature type="compositionally biased region" description="Polar residues" evidence="2">
    <location>
        <begin position="47"/>
        <end position="73"/>
    </location>
</feature>
<sequence length="693" mass="79252">MAVAGLHNVSAFGPSFFGESRPNTRASALFQMWRELENEHVINQSLRSRQQIRNGSDTECSTTPKSIIRQGSENSDDLSQHSLESENQDEHEDNNSIISDDLGETERERVRQIFREWMSNGSKVHSSYGQKFCGPEMNARRPIRKLCGRQTLLDLLMWAQTERKNELLGLAERRPVSGFAHRNRIQALLRGRFLRNERVVQDERPSSRGATELGLLRQRHTVSDLREEFQSKLDRCVSITSLNSSEPESESTTSSDSKSVADFNRNGQEFETQVTEADNIVHDEVLGTEDGSESSLLECEVTNGYYDRITDLESDSQDNSAHVEGFREPVIEIENNNSEMRSDEDDDSGDDDDLEAAIWQEGYAYDEPFENNVEVINQESSSHVVDWPRNDLQEAIDTWLDMPSGRINTFYPPDDDDSAHGMEIRELFSRRRVSSLLGSSFRESLNQVLQSHRERLVGRASDDWELENNNTSSFPELIQQEQEQQQQTNDTDADANEWNPFDEEFQGTNWSEDNSNLHLETECEVINELKIDMVRLQQRMNNMQNMLEACMEMQIELQHSVSQELSAALNRPLFSRDEEDASEDNRLPNESQLDFVRKGICCVCRDSKIDSLLYSVGTCARVRNALIIWSGVTGSAPCVGPRQLRRSKLISSSNDENKTKQNQTKQLIYTYIGEIAKNRMMHLLLRVVPIPGR</sequence>
<feature type="compositionally biased region" description="Acidic residues" evidence="2">
    <location>
        <begin position="491"/>
        <end position="505"/>
    </location>
</feature>